<evidence type="ECO:0000313" key="13">
    <source>
        <dbReference type="EMBL" id="RJF92515.1"/>
    </source>
</evidence>
<keyword evidence="8" id="KW-0626">Porin</keyword>
<dbReference type="PANTHER" id="PTHR34501">
    <property type="entry name" value="PROTEIN YDDL-RELATED"/>
    <property type="match status" value="1"/>
</dbReference>
<evidence type="ECO:0000256" key="7">
    <source>
        <dbReference type="ARBA" id="ARBA00023065"/>
    </source>
</evidence>
<dbReference type="GO" id="GO:0009279">
    <property type="term" value="C:cell outer membrane"/>
    <property type="evidence" value="ECO:0007669"/>
    <property type="project" value="UniProtKB-SubCell"/>
</dbReference>
<evidence type="ECO:0000256" key="11">
    <source>
        <dbReference type="SAM" id="SignalP"/>
    </source>
</evidence>
<feature type="signal peptide" evidence="11">
    <location>
        <begin position="1"/>
        <end position="28"/>
    </location>
</feature>
<organism evidence="13 14">
    <name type="scientific">Noviherbaspirillum saxi</name>
    <dbReference type="NCBI Taxonomy" id="2320863"/>
    <lineage>
        <taxon>Bacteria</taxon>
        <taxon>Pseudomonadati</taxon>
        <taxon>Pseudomonadota</taxon>
        <taxon>Betaproteobacteria</taxon>
        <taxon>Burkholderiales</taxon>
        <taxon>Oxalobacteraceae</taxon>
        <taxon>Noviherbaspirillum</taxon>
    </lineage>
</organism>
<keyword evidence="6 11" id="KW-0732">Signal</keyword>
<dbReference type="Gene3D" id="2.40.160.10">
    <property type="entry name" value="Porin"/>
    <property type="match status" value="1"/>
</dbReference>
<dbReference type="GO" id="GO:0046930">
    <property type="term" value="C:pore complex"/>
    <property type="evidence" value="ECO:0007669"/>
    <property type="project" value="UniProtKB-KW"/>
</dbReference>
<dbReference type="PANTHER" id="PTHR34501:SF9">
    <property type="entry name" value="MAJOR OUTER MEMBRANE PROTEIN P.IA"/>
    <property type="match status" value="1"/>
</dbReference>
<evidence type="ECO:0000313" key="14">
    <source>
        <dbReference type="Proteomes" id="UP000265955"/>
    </source>
</evidence>
<dbReference type="EMBL" id="QYUO01000003">
    <property type="protein sequence ID" value="RJF92515.1"/>
    <property type="molecule type" value="Genomic_DNA"/>
</dbReference>
<protein>
    <submittedName>
        <fullName evidence="13">Porin</fullName>
    </submittedName>
</protein>
<keyword evidence="3" id="KW-0813">Transport</keyword>
<comment type="caution">
    <text evidence="13">The sequence shown here is derived from an EMBL/GenBank/DDBJ whole genome shotgun (WGS) entry which is preliminary data.</text>
</comment>
<evidence type="ECO:0000259" key="12">
    <source>
        <dbReference type="Pfam" id="PF13609"/>
    </source>
</evidence>
<name>A0A3A3FME6_9BURK</name>
<keyword evidence="14" id="KW-1185">Reference proteome</keyword>
<feature type="domain" description="Porin" evidence="12">
    <location>
        <begin position="13"/>
        <end position="328"/>
    </location>
</feature>
<dbReference type="GO" id="GO:0015288">
    <property type="term" value="F:porin activity"/>
    <property type="evidence" value="ECO:0007669"/>
    <property type="project" value="UniProtKB-KW"/>
</dbReference>
<dbReference type="InterPro" id="IPR023614">
    <property type="entry name" value="Porin_dom_sf"/>
</dbReference>
<dbReference type="RefSeq" id="WP_119772422.1">
    <property type="nucleotide sequence ID" value="NZ_QYUO01000003.1"/>
</dbReference>
<evidence type="ECO:0000256" key="1">
    <source>
        <dbReference type="ARBA" id="ARBA00004571"/>
    </source>
</evidence>
<evidence type="ECO:0000256" key="4">
    <source>
        <dbReference type="ARBA" id="ARBA00022452"/>
    </source>
</evidence>
<evidence type="ECO:0000256" key="3">
    <source>
        <dbReference type="ARBA" id="ARBA00022448"/>
    </source>
</evidence>
<dbReference type="Pfam" id="PF13609">
    <property type="entry name" value="Porin_4"/>
    <property type="match status" value="1"/>
</dbReference>
<keyword evidence="5" id="KW-0812">Transmembrane</keyword>
<reference evidence="14" key="1">
    <citation type="submission" date="2018-09" db="EMBL/GenBank/DDBJ databases">
        <authorList>
            <person name="Zhu H."/>
        </authorList>
    </citation>
    <scope>NUCLEOTIDE SEQUENCE [LARGE SCALE GENOMIC DNA]</scope>
    <source>
        <strain evidence="14">K1R23-30</strain>
    </source>
</reference>
<proteinExistence type="predicted"/>
<evidence type="ECO:0000256" key="10">
    <source>
        <dbReference type="ARBA" id="ARBA00023237"/>
    </source>
</evidence>
<dbReference type="SUPFAM" id="SSF56935">
    <property type="entry name" value="Porins"/>
    <property type="match status" value="1"/>
</dbReference>
<evidence type="ECO:0000256" key="2">
    <source>
        <dbReference type="ARBA" id="ARBA00011233"/>
    </source>
</evidence>
<evidence type="ECO:0000256" key="5">
    <source>
        <dbReference type="ARBA" id="ARBA00022692"/>
    </source>
</evidence>
<dbReference type="OrthoDB" id="5289162at2"/>
<evidence type="ECO:0000256" key="6">
    <source>
        <dbReference type="ARBA" id="ARBA00022729"/>
    </source>
</evidence>
<feature type="chain" id="PRO_5017424405" evidence="11">
    <location>
        <begin position="29"/>
        <end position="344"/>
    </location>
</feature>
<keyword evidence="9" id="KW-0472">Membrane</keyword>
<gene>
    <name evidence="13" type="ORF">D3871_28370</name>
</gene>
<sequence>MTIKKIQACSLGLAALALTAMPMQSALAQSNVEIYGLVGVYAGSIKRSDMTPRVTQLGHGGLTTSYFGFRGREDLGGGLKAIFQIENFFQPDTGAAGRNATDPSFASRSAWVGIQGGFGQLTLGRHTTPFYLAMQAVNPFVASTVFSPVVLQSYIAPFGGTIIGDTVWNNAIQYSIPTMNGFSATAIYGLGEVAGSNGVGNLGLTARYAQGPFLATASAQRVRVGATAPSTGQYAYLGGVSYDFSFAKLFGSVQKTERTVTDLESSTYQLGASIPVSQAGKVLASWSQTKADVTPVRETTRNTAAIGYDYTLSKRTDLYAVYLRDKVTGNSAGNSYAVGIRHQF</sequence>
<evidence type="ECO:0000256" key="8">
    <source>
        <dbReference type="ARBA" id="ARBA00023114"/>
    </source>
</evidence>
<accession>A0A3A3FME6</accession>
<dbReference type="AlphaFoldDB" id="A0A3A3FME6"/>
<evidence type="ECO:0000256" key="9">
    <source>
        <dbReference type="ARBA" id="ARBA00023136"/>
    </source>
</evidence>
<dbReference type="CDD" id="cd00342">
    <property type="entry name" value="gram_neg_porins"/>
    <property type="match status" value="1"/>
</dbReference>
<keyword evidence="4" id="KW-1134">Transmembrane beta strand</keyword>
<dbReference type="Proteomes" id="UP000265955">
    <property type="component" value="Unassembled WGS sequence"/>
</dbReference>
<comment type="subunit">
    <text evidence="2">Homotrimer.</text>
</comment>
<keyword evidence="7" id="KW-0406">Ion transport</keyword>
<dbReference type="InterPro" id="IPR050298">
    <property type="entry name" value="Gram-neg_bact_OMP"/>
</dbReference>
<dbReference type="InterPro" id="IPR033900">
    <property type="entry name" value="Gram_neg_porin_domain"/>
</dbReference>
<keyword evidence="10" id="KW-0998">Cell outer membrane</keyword>
<dbReference type="GO" id="GO:0006811">
    <property type="term" value="P:monoatomic ion transport"/>
    <property type="evidence" value="ECO:0007669"/>
    <property type="project" value="UniProtKB-KW"/>
</dbReference>
<comment type="subcellular location">
    <subcellularLocation>
        <location evidence="1">Cell outer membrane</location>
        <topology evidence="1">Multi-pass membrane protein</topology>
    </subcellularLocation>
</comment>